<keyword evidence="2" id="KW-0012">Acyltransferase</keyword>
<sequence>MDIVVLNRYYYLLNTILDGVDNVTPTFTYADHADLPRIVAIYNQTIASRLVTADLEPVTVSSREAWFAAFDPHKRPIWKMMLNSQIAGWVSLENFYGRPAYQRTAELSIYISQEFRHHGLGQQALAFVATQLRQLGIENIVCFIFHHNNPSLGLFKKNHFEVWGHLPNVAVLDGQHRDLDILGRHYFDL</sequence>
<proteinExistence type="predicted"/>
<dbReference type="Proteomes" id="UP000051010">
    <property type="component" value="Unassembled WGS sequence"/>
</dbReference>
<dbReference type="PANTHER" id="PTHR43072">
    <property type="entry name" value="N-ACETYLTRANSFERASE"/>
    <property type="match status" value="1"/>
</dbReference>
<evidence type="ECO:0000313" key="4">
    <source>
        <dbReference type="EMBL" id="KRM45555.1"/>
    </source>
</evidence>
<protein>
    <submittedName>
        <fullName evidence="4">Acetyltransferase, GNAT family</fullName>
    </submittedName>
</protein>
<name>A0A0R1Z3L1_9LACO</name>
<comment type="caution">
    <text evidence="4">The sequence shown here is derived from an EMBL/GenBank/DDBJ whole genome shotgun (WGS) entry which is preliminary data.</text>
</comment>
<evidence type="ECO:0000256" key="1">
    <source>
        <dbReference type="ARBA" id="ARBA00022679"/>
    </source>
</evidence>
<evidence type="ECO:0000313" key="5">
    <source>
        <dbReference type="Proteomes" id="UP000051010"/>
    </source>
</evidence>
<keyword evidence="1 4" id="KW-0808">Transferase</keyword>
<dbReference type="CDD" id="cd04301">
    <property type="entry name" value="NAT_SF"/>
    <property type="match status" value="1"/>
</dbReference>
<organism evidence="4 5">
    <name type="scientific">Lentilactobacillus parafarraginis DSM 18390 = JCM 14109</name>
    <dbReference type="NCBI Taxonomy" id="1423786"/>
    <lineage>
        <taxon>Bacteria</taxon>
        <taxon>Bacillati</taxon>
        <taxon>Bacillota</taxon>
        <taxon>Bacilli</taxon>
        <taxon>Lactobacillales</taxon>
        <taxon>Lactobacillaceae</taxon>
        <taxon>Lentilactobacillus</taxon>
    </lineage>
</organism>
<gene>
    <name evidence="4" type="ORF">FD47_GL001388</name>
</gene>
<dbReference type="GO" id="GO:0016747">
    <property type="term" value="F:acyltransferase activity, transferring groups other than amino-acyl groups"/>
    <property type="evidence" value="ECO:0007669"/>
    <property type="project" value="InterPro"/>
</dbReference>
<accession>A0A0R1Z3L1</accession>
<feature type="domain" description="N-acetyltransferase" evidence="3">
    <location>
        <begin position="25"/>
        <end position="178"/>
    </location>
</feature>
<dbReference type="SUPFAM" id="SSF55729">
    <property type="entry name" value="Acyl-CoA N-acyltransferases (Nat)"/>
    <property type="match status" value="1"/>
</dbReference>
<dbReference type="PATRIC" id="fig|1423786.4.peg.1488"/>
<dbReference type="PANTHER" id="PTHR43072:SF23">
    <property type="entry name" value="UPF0039 PROTEIN C11D3.02C"/>
    <property type="match status" value="1"/>
</dbReference>
<dbReference type="Gene3D" id="3.40.630.30">
    <property type="match status" value="1"/>
</dbReference>
<dbReference type="AlphaFoldDB" id="A0A0R1Z3L1"/>
<dbReference type="InterPro" id="IPR016181">
    <property type="entry name" value="Acyl_CoA_acyltransferase"/>
</dbReference>
<dbReference type="PROSITE" id="PS51186">
    <property type="entry name" value="GNAT"/>
    <property type="match status" value="1"/>
</dbReference>
<reference evidence="4 5" key="1">
    <citation type="journal article" date="2015" name="Genome Announc.">
        <title>Expanding the biotechnology potential of lactobacilli through comparative genomics of 213 strains and associated genera.</title>
        <authorList>
            <person name="Sun Z."/>
            <person name="Harris H.M."/>
            <person name="McCann A."/>
            <person name="Guo C."/>
            <person name="Argimon S."/>
            <person name="Zhang W."/>
            <person name="Yang X."/>
            <person name="Jeffery I.B."/>
            <person name="Cooney J.C."/>
            <person name="Kagawa T.F."/>
            <person name="Liu W."/>
            <person name="Song Y."/>
            <person name="Salvetti E."/>
            <person name="Wrobel A."/>
            <person name="Rasinkangas P."/>
            <person name="Parkhill J."/>
            <person name="Rea M.C."/>
            <person name="O'Sullivan O."/>
            <person name="Ritari J."/>
            <person name="Douillard F.P."/>
            <person name="Paul Ross R."/>
            <person name="Yang R."/>
            <person name="Briner A.E."/>
            <person name="Felis G.E."/>
            <person name="de Vos W.M."/>
            <person name="Barrangou R."/>
            <person name="Klaenhammer T.R."/>
            <person name="Caufield P.W."/>
            <person name="Cui Y."/>
            <person name="Zhang H."/>
            <person name="O'Toole P.W."/>
        </authorList>
    </citation>
    <scope>NUCLEOTIDE SEQUENCE [LARGE SCALE GENOMIC DNA]</scope>
    <source>
        <strain evidence="4 5">DSM 18390</strain>
    </source>
</reference>
<evidence type="ECO:0000256" key="2">
    <source>
        <dbReference type="ARBA" id="ARBA00023315"/>
    </source>
</evidence>
<dbReference type="Pfam" id="PF00583">
    <property type="entry name" value="Acetyltransf_1"/>
    <property type="match status" value="1"/>
</dbReference>
<evidence type="ECO:0000259" key="3">
    <source>
        <dbReference type="PROSITE" id="PS51186"/>
    </source>
</evidence>
<dbReference type="InterPro" id="IPR000182">
    <property type="entry name" value="GNAT_dom"/>
</dbReference>
<dbReference type="EMBL" id="AZFZ01000003">
    <property type="protein sequence ID" value="KRM45555.1"/>
    <property type="molecule type" value="Genomic_DNA"/>
</dbReference>